<feature type="domain" description="POTRA" evidence="10">
    <location>
        <begin position="179"/>
        <end position="267"/>
    </location>
</feature>
<dbReference type="FunCoup" id="A0A5Q0BQN4">
    <property type="interactions" value="267"/>
</dbReference>
<evidence type="ECO:0000256" key="3">
    <source>
        <dbReference type="ARBA" id="ARBA00022692"/>
    </source>
</evidence>
<feature type="domain" description="POTRA" evidence="10">
    <location>
        <begin position="96"/>
        <end position="176"/>
    </location>
</feature>
<evidence type="ECO:0000313" key="12">
    <source>
        <dbReference type="Proteomes" id="UP000325755"/>
    </source>
</evidence>
<dbReference type="PANTHER" id="PTHR12815:SF23">
    <property type="entry name" value="OUTER MEMBRANE PROTEIN ASSEMBLY FACTOR BAMA"/>
    <property type="match status" value="1"/>
</dbReference>
<comment type="subunit">
    <text evidence="8">Part of the Bam complex.</text>
</comment>
<feature type="domain" description="POTRA" evidence="10">
    <location>
        <begin position="351"/>
        <end position="425"/>
    </location>
</feature>
<keyword evidence="3 8" id="KW-0812">Transmembrane</keyword>
<dbReference type="GO" id="GO:0051205">
    <property type="term" value="P:protein insertion into membrane"/>
    <property type="evidence" value="ECO:0007669"/>
    <property type="project" value="UniProtKB-UniRule"/>
</dbReference>
<dbReference type="RefSeq" id="WP_153249976.1">
    <property type="nucleotide sequence ID" value="NZ_CP044205.1"/>
</dbReference>
<keyword evidence="2 8" id="KW-1134">Transmembrane beta strand</keyword>
<proteinExistence type="inferred from homology"/>
<evidence type="ECO:0000256" key="4">
    <source>
        <dbReference type="ARBA" id="ARBA00022729"/>
    </source>
</evidence>
<evidence type="ECO:0000256" key="1">
    <source>
        <dbReference type="ARBA" id="ARBA00004370"/>
    </source>
</evidence>
<keyword evidence="6 8" id="KW-0472">Membrane</keyword>
<dbReference type="EMBL" id="CP044205">
    <property type="protein sequence ID" value="QFY44006.1"/>
    <property type="molecule type" value="Genomic_DNA"/>
</dbReference>
<dbReference type="HAMAP" id="MF_01430">
    <property type="entry name" value="OM_assembly_BamA"/>
    <property type="match status" value="1"/>
</dbReference>
<dbReference type="PIRSF" id="PIRSF006076">
    <property type="entry name" value="OM_assembly_OMP85"/>
    <property type="match status" value="1"/>
</dbReference>
<evidence type="ECO:0000256" key="6">
    <source>
        <dbReference type="ARBA" id="ARBA00023136"/>
    </source>
</evidence>
<comment type="subcellular location">
    <subcellularLocation>
        <location evidence="8">Cell outer membrane</location>
    </subcellularLocation>
    <subcellularLocation>
        <location evidence="1">Membrane</location>
    </subcellularLocation>
</comment>
<dbReference type="PROSITE" id="PS51779">
    <property type="entry name" value="POTRA"/>
    <property type="match status" value="5"/>
</dbReference>
<keyword evidence="4 8" id="KW-0732">Signal</keyword>
<dbReference type="Proteomes" id="UP000325755">
    <property type="component" value="Chromosome"/>
</dbReference>
<dbReference type="FunFam" id="3.10.20.310:FF:000001">
    <property type="entry name" value="Outer membrane protein assembly factor BamA"/>
    <property type="match status" value="1"/>
</dbReference>
<dbReference type="InterPro" id="IPR034746">
    <property type="entry name" value="POTRA"/>
</dbReference>
<dbReference type="OrthoDB" id="9803054at2"/>
<dbReference type="NCBIfam" id="TIGR03303">
    <property type="entry name" value="OM_YaeT"/>
    <property type="match status" value="1"/>
</dbReference>
<dbReference type="InParanoid" id="A0A5Q0BQN4"/>
<dbReference type="AlphaFoldDB" id="A0A5Q0BQN4"/>
<dbReference type="PANTHER" id="PTHR12815">
    <property type="entry name" value="SORTING AND ASSEMBLY MACHINERY SAMM50 PROTEIN FAMILY MEMBER"/>
    <property type="match status" value="1"/>
</dbReference>
<dbReference type="Pfam" id="PF01103">
    <property type="entry name" value="Omp85"/>
    <property type="match status" value="1"/>
</dbReference>
<evidence type="ECO:0000256" key="9">
    <source>
        <dbReference type="NCBIfam" id="TIGR03303"/>
    </source>
</evidence>
<evidence type="ECO:0000256" key="2">
    <source>
        <dbReference type="ARBA" id="ARBA00022452"/>
    </source>
</evidence>
<name>A0A5Q0BQN4_9GAMM</name>
<keyword evidence="7 8" id="KW-0998">Cell outer membrane</keyword>
<reference evidence="11 12" key="1">
    <citation type="submission" date="2019-09" db="EMBL/GenBank/DDBJ databases">
        <title>Ecophysiology of the spiral-shaped methanotroph Methylospira mobilis as revealed by the complete genome sequence.</title>
        <authorList>
            <person name="Oshkin I.Y."/>
            <person name="Dedysh S.N."/>
            <person name="Miroshnikov K."/>
            <person name="Danilova O.V."/>
            <person name="Hakobyan A."/>
            <person name="Liesack W."/>
        </authorList>
    </citation>
    <scope>NUCLEOTIDE SEQUENCE [LARGE SCALE GENOMIC DNA]</scope>
    <source>
        <strain evidence="11 12">Shm1</strain>
    </source>
</reference>
<evidence type="ECO:0000313" key="11">
    <source>
        <dbReference type="EMBL" id="QFY44006.1"/>
    </source>
</evidence>
<feature type="domain" description="POTRA" evidence="10">
    <location>
        <begin position="28"/>
        <end position="95"/>
    </location>
</feature>
<accession>A0A5Q0BQN4</accession>
<dbReference type="KEGG" id="mmob:F6R98_16350"/>
<protein>
    <recommendedName>
        <fullName evidence="8 9">Outer membrane protein assembly factor BamA</fullName>
    </recommendedName>
</protein>
<sequence length="837" mass="92315">MKLRSYFVLLMFLLCSFGGVSVRGESGFVIEDIRIEGLERISAGTVFNYLPVKVGDTFTQRQATESIKALFKTGFFKDVRLDQDGDVLVVHVEERPSISSVKIEGNKDISTEDLMKGLKGIGLSEGRVFDRQVLDKVEQELRRQYYSRGKYGLKIDSEVTEQSRNRVSVTISISEGKIAKIRQINLVGNNAFTDDELLKTFELSTGNLLSFYTKDNQYSKQKLSADLERLRSFYLDRGYIKFDIESTQVSITPDKKEIYLNINLKEGEVYTVKEVKLTGKTIVPPEELVPLVQIGPTDTFSRKLSTETSKAVSDRLGDEGYIFANVNMVPDIDDAARTVNITFFVDPGKQVYVRRINVTGNTKTRDEVLRREMRQMEGAWASTTKIERSKMRLSRLGYFQDVNVETPSVPGTADQIDVNYAITEKSSGNMMAGVGYSQYQGIIFNASITQDNIFGSGKRVSFNFNNSQYNRIYKIGYLNPYTTLDGLSTGWDAQYTSTNTQNISYQQLASYSSTNLTVGANMGIPLGEFMSAGGNADFQYWSLSTNQYTSENIMNYLNSCGKSYGNGLNNGNLGSLTQQAGSCNAFSNYLVAGSFAHDTLNRSVFATSGGMQRLSLQAAIPGSSLPFYKVSARVQHYFPIASDVTLMLNADLGYANGYNGKELPFFQNFYAGGPQSVRGFYPSSLGPRTVTTTCTNSAGTVTATNVVGDQCPSGSTISYTDRAFGGTAKLVFNAELLFPLPFMSDNKSIRLGPFFDAGNVFDPTSYGLNYSLKQLKYSVGLGAKWLSPFGALSFSIAQPLNADPVCQANAEGIVVPTGNCVMSSTTQRFQFTFGQGF</sequence>
<dbReference type="InterPro" id="IPR010827">
    <property type="entry name" value="BamA/TamA_POTRA"/>
</dbReference>
<dbReference type="FunFam" id="3.10.20.310:FF:000002">
    <property type="entry name" value="Outer membrane protein assembly factor BamA"/>
    <property type="match status" value="1"/>
</dbReference>
<dbReference type="Gene3D" id="2.40.160.50">
    <property type="entry name" value="membrane protein fhac: a member of the omp85/tpsb transporter family"/>
    <property type="match status" value="1"/>
</dbReference>
<evidence type="ECO:0000259" key="10">
    <source>
        <dbReference type="PROSITE" id="PS51779"/>
    </source>
</evidence>
<keyword evidence="12" id="KW-1185">Reference proteome</keyword>
<feature type="domain" description="POTRA" evidence="10">
    <location>
        <begin position="270"/>
        <end position="348"/>
    </location>
</feature>
<dbReference type="InterPro" id="IPR000184">
    <property type="entry name" value="Bac_surfAg_D15"/>
</dbReference>
<dbReference type="Gene3D" id="3.10.20.310">
    <property type="entry name" value="membrane protein fhac"/>
    <property type="match status" value="5"/>
</dbReference>
<evidence type="ECO:0000256" key="5">
    <source>
        <dbReference type="ARBA" id="ARBA00022737"/>
    </source>
</evidence>
<organism evidence="11 12">
    <name type="scientific">Candidatus Methylospira mobilis</name>
    <dbReference type="NCBI Taxonomy" id="1808979"/>
    <lineage>
        <taxon>Bacteria</taxon>
        <taxon>Pseudomonadati</taxon>
        <taxon>Pseudomonadota</taxon>
        <taxon>Gammaproteobacteria</taxon>
        <taxon>Methylococcales</taxon>
        <taxon>Methylococcaceae</taxon>
        <taxon>Candidatus Methylospira</taxon>
    </lineage>
</organism>
<evidence type="ECO:0000256" key="7">
    <source>
        <dbReference type="ARBA" id="ARBA00023237"/>
    </source>
</evidence>
<comment type="function">
    <text evidence="8">Part of the outer membrane protein assembly complex, which is involved in assembly and insertion of beta-barrel proteins into the outer membrane.</text>
</comment>
<evidence type="ECO:0000256" key="8">
    <source>
        <dbReference type="HAMAP-Rule" id="MF_01430"/>
    </source>
</evidence>
<dbReference type="Pfam" id="PF07244">
    <property type="entry name" value="POTRA"/>
    <property type="match status" value="5"/>
</dbReference>
<dbReference type="GO" id="GO:0043165">
    <property type="term" value="P:Gram-negative-bacterium-type cell outer membrane assembly"/>
    <property type="evidence" value="ECO:0007669"/>
    <property type="project" value="UniProtKB-UniRule"/>
</dbReference>
<dbReference type="InterPro" id="IPR023707">
    <property type="entry name" value="OM_assembly_BamA"/>
</dbReference>
<keyword evidence="5 8" id="KW-0677">Repeat</keyword>
<dbReference type="InterPro" id="IPR039910">
    <property type="entry name" value="D15-like"/>
</dbReference>
<dbReference type="GO" id="GO:1990063">
    <property type="term" value="C:Bam protein complex"/>
    <property type="evidence" value="ECO:0007669"/>
    <property type="project" value="TreeGrafter"/>
</dbReference>
<comment type="similarity">
    <text evidence="8">Belongs to the BamA family.</text>
</comment>
<gene>
    <name evidence="8 11" type="primary">bamA</name>
    <name evidence="11" type="ORF">F6R98_16350</name>
</gene>